<name>A0A1E7JWJ9_9ACTN</name>
<comment type="caution">
    <text evidence="2">The sequence shown here is derived from an EMBL/GenBank/DDBJ whole genome shotgun (WGS) entry which is preliminary data.</text>
</comment>
<accession>A0A1E7JWJ9</accession>
<proteinExistence type="predicted"/>
<dbReference type="PATRIC" id="fig|1075402.3.peg.755"/>
<dbReference type="InterPro" id="IPR039422">
    <property type="entry name" value="MarR/SlyA-like"/>
</dbReference>
<protein>
    <submittedName>
        <fullName evidence="2">Transcriptional regulator</fullName>
    </submittedName>
</protein>
<dbReference type="GO" id="GO:0006950">
    <property type="term" value="P:response to stress"/>
    <property type="evidence" value="ECO:0007669"/>
    <property type="project" value="TreeGrafter"/>
</dbReference>
<dbReference type="PROSITE" id="PS50995">
    <property type="entry name" value="HTH_MARR_2"/>
    <property type="match status" value="1"/>
</dbReference>
<dbReference type="Proteomes" id="UP000176101">
    <property type="component" value="Unassembled WGS sequence"/>
</dbReference>
<dbReference type="InterPro" id="IPR000835">
    <property type="entry name" value="HTH_MarR-typ"/>
</dbReference>
<dbReference type="EMBL" id="LJGU01000149">
    <property type="protein sequence ID" value="OEU96005.1"/>
    <property type="molecule type" value="Genomic_DNA"/>
</dbReference>
<evidence type="ECO:0000259" key="1">
    <source>
        <dbReference type="PROSITE" id="PS50995"/>
    </source>
</evidence>
<dbReference type="PRINTS" id="PR00598">
    <property type="entry name" value="HTHMARR"/>
</dbReference>
<dbReference type="Gene3D" id="1.10.10.10">
    <property type="entry name" value="Winged helix-like DNA-binding domain superfamily/Winged helix DNA-binding domain"/>
    <property type="match status" value="1"/>
</dbReference>
<evidence type="ECO:0000313" key="2">
    <source>
        <dbReference type="EMBL" id="OEU96005.1"/>
    </source>
</evidence>
<dbReference type="STRING" id="1075402.AN216_22710"/>
<dbReference type="InterPro" id="IPR036390">
    <property type="entry name" value="WH_DNA-bd_sf"/>
</dbReference>
<dbReference type="AlphaFoldDB" id="A0A1E7JWJ9"/>
<reference evidence="2 3" key="1">
    <citation type="journal article" date="2016" name="Front. Microbiol.">
        <title>Comparative Genomics Analysis of Streptomyces Species Reveals Their Adaptation to the Marine Environment and Their Diversity at the Genomic Level.</title>
        <authorList>
            <person name="Tian X."/>
            <person name="Zhang Z."/>
            <person name="Yang T."/>
            <person name="Chen M."/>
            <person name="Li J."/>
            <person name="Chen F."/>
            <person name="Yang J."/>
            <person name="Li W."/>
            <person name="Zhang B."/>
            <person name="Zhang Z."/>
            <person name="Wu J."/>
            <person name="Zhang C."/>
            <person name="Long L."/>
            <person name="Xiao J."/>
        </authorList>
    </citation>
    <scope>NUCLEOTIDE SEQUENCE [LARGE SCALE GENOMIC DNA]</scope>
    <source>
        <strain evidence="2 3">SCSIO 02100</strain>
    </source>
</reference>
<dbReference type="GO" id="GO:0003700">
    <property type="term" value="F:DNA-binding transcription factor activity"/>
    <property type="evidence" value="ECO:0007669"/>
    <property type="project" value="InterPro"/>
</dbReference>
<dbReference type="InterPro" id="IPR036388">
    <property type="entry name" value="WH-like_DNA-bd_sf"/>
</dbReference>
<dbReference type="PANTHER" id="PTHR33164">
    <property type="entry name" value="TRANSCRIPTIONAL REGULATOR, MARR FAMILY"/>
    <property type="match status" value="1"/>
</dbReference>
<dbReference type="SMART" id="SM00347">
    <property type="entry name" value="HTH_MARR"/>
    <property type="match status" value="1"/>
</dbReference>
<organism evidence="2 3">
    <name type="scientific">Streptomyces oceani</name>
    <dbReference type="NCBI Taxonomy" id="1075402"/>
    <lineage>
        <taxon>Bacteria</taxon>
        <taxon>Bacillati</taxon>
        <taxon>Actinomycetota</taxon>
        <taxon>Actinomycetes</taxon>
        <taxon>Kitasatosporales</taxon>
        <taxon>Streptomycetaceae</taxon>
        <taxon>Streptomyces</taxon>
    </lineage>
</organism>
<dbReference type="Pfam" id="PF12802">
    <property type="entry name" value="MarR_2"/>
    <property type="match status" value="1"/>
</dbReference>
<evidence type="ECO:0000313" key="3">
    <source>
        <dbReference type="Proteomes" id="UP000176101"/>
    </source>
</evidence>
<feature type="domain" description="HTH marR-type" evidence="1">
    <location>
        <begin position="1"/>
        <end position="125"/>
    </location>
</feature>
<dbReference type="PANTHER" id="PTHR33164:SF43">
    <property type="entry name" value="HTH-TYPE TRANSCRIPTIONAL REPRESSOR YETL"/>
    <property type="match status" value="1"/>
</dbReference>
<keyword evidence="3" id="KW-1185">Reference proteome</keyword>
<sequence>MVRLTHLVQRVFDDASRHHDLTPQQAQLLCRLVDGPVGMTELGRMLHLEKSSVTGLVDRVELRGLITRARSTEDRRAWYVALTEQGERVAVDTHHEVIAQLEKLVGDISTSDRERLISLIAGIIGPQPS</sequence>
<dbReference type="SUPFAM" id="SSF46785">
    <property type="entry name" value="Winged helix' DNA-binding domain"/>
    <property type="match status" value="1"/>
</dbReference>
<gene>
    <name evidence="2" type="ORF">AN216_22710</name>
</gene>